<dbReference type="Gene3D" id="3.20.20.80">
    <property type="entry name" value="Glycosidases"/>
    <property type="match status" value="1"/>
</dbReference>
<reference evidence="1 2" key="1">
    <citation type="submission" date="2018-12" db="EMBL/GenBank/DDBJ databases">
        <authorList>
            <person name="Grouzdev D.S."/>
            <person name="Krutkina M.S."/>
        </authorList>
    </citation>
    <scope>NUCLEOTIDE SEQUENCE [LARGE SCALE GENOMIC DNA]</scope>
    <source>
        <strain evidence="1 2">RmlP026</strain>
    </source>
</reference>
<evidence type="ECO:0000313" key="1">
    <source>
        <dbReference type="EMBL" id="RYC30067.1"/>
    </source>
</evidence>
<dbReference type="Proteomes" id="UP000290759">
    <property type="component" value="Unassembled WGS sequence"/>
</dbReference>
<accession>A0A4Q2U556</accession>
<dbReference type="OrthoDB" id="9802444at2"/>
<dbReference type="EMBL" id="QYBB01000033">
    <property type="protein sequence ID" value="RYC30067.1"/>
    <property type="molecule type" value="Genomic_DNA"/>
</dbReference>
<comment type="caution">
    <text evidence="1">The sequence shown here is derived from an EMBL/GenBank/DDBJ whole genome shotgun (WGS) entry which is preliminary data.</text>
</comment>
<organism evidence="1 2">
    <name type="scientific">Lichenibacterium minor</name>
    <dbReference type="NCBI Taxonomy" id="2316528"/>
    <lineage>
        <taxon>Bacteria</taxon>
        <taxon>Pseudomonadati</taxon>
        <taxon>Pseudomonadota</taxon>
        <taxon>Alphaproteobacteria</taxon>
        <taxon>Hyphomicrobiales</taxon>
        <taxon>Lichenihabitantaceae</taxon>
        <taxon>Lichenibacterium</taxon>
    </lineage>
</organism>
<dbReference type="SUPFAM" id="SSF51445">
    <property type="entry name" value="(Trans)glycosidases"/>
    <property type="match status" value="1"/>
</dbReference>
<dbReference type="InterPro" id="IPR017853">
    <property type="entry name" value="GH"/>
</dbReference>
<dbReference type="RefSeq" id="WP_129228826.1">
    <property type="nucleotide sequence ID" value="NZ_QYBB01000033.1"/>
</dbReference>
<name>A0A4Q2U556_9HYPH</name>
<gene>
    <name evidence="1" type="ORF">D3273_20855</name>
</gene>
<proteinExistence type="predicted"/>
<keyword evidence="2" id="KW-1185">Reference proteome</keyword>
<protein>
    <submittedName>
        <fullName evidence="1">Uncharacterized protein</fullName>
    </submittedName>
</protein>
<dbReference type="AlphaFoldDB" id="A0A4Q2U556"/>
<sequence>MRAAGAAALPWIEVARGAPYFVEEGGADWHPIGQNDAISWVELDPLFRRRDVAAVDRHLAMLKAHGVTVLRLMMEYAQVRHRYMERPAGTFPPNMVQLWDDLFALCENHGLRILLTPYDTFWMWLHFRHHPYAAARGGPLPHPSQALTDPAMRAAIKARLSFATARWGGSGALFAWDVWNEIHPAQGGDSADAFDEFIADIGGHLRAEEMRLHGRSHPQTVSIFGPELVWRPHLAMEGAIFRHPALDAATVHIYEQGTIDDPRDTVGAALGMGRIVRECIGEIADRRPFFDSEHGPIHAFKDKHRKIPEDFDDEYFRHMQWAHLAAGGAGGGMRWPNRKPHVLTAGMRRAQRGLAAFVPSIDWARFDRRSVGPEIVVTDAEGSTVGEDRMARFACASRDQAVVYLLGRDRLDARGMLRRDGPPFRLAVSVPGLDAGRYRVSCWDTVAGRNVAPPTEQDGATPFVLPAFDGDAAVAIRRCGD</sequence>
<evidence type="ECO:0000313" key="2">
    <source>
        <dbReference type="Proteomes" id="UP000290759"/>
    </source>
</evidence>
<reference evidence="1 2" key="2">
    <citation type="submission" date="2019-02" db="EMBL/GenBank/DDBJ databases">
        <title>'Lichenibacterium ramalinii' gen. nov. sp. nov., 'Lichenibacterium minor' gen. nov. sp. nov.</title>
        <authorList>
            <person name="Pankratov T."/>
        </authorList>
    </citation>
    <scope>NUCLEOTIDE SEQUENCE [LARGE SCALE GENOMIC DNA]</scope>
    <source>
        <strain evidence="1 2">RmlP026</strain>
    </source>
</reference>